<feature type="transmembrane region" description="Helical" evidence="17">
    <location>
        <begin position="499"/>
        <end position="517"/>
    </location>
</feature>
<dbReference type="InterPro" id="IPR001204">
    <property type="entry name" value="Phos_transporter"/>
</dbReference>
<evidence type="ECO:0000313" key="19">
    <source>
        <dbReference type="Proteomes" id="UP000007635"/>
    </source>
</evidence>
<dbReference type="Bgee" id="ENSGACG00000004685">
    <property type="expression patterns" value="Expressed in diencephalon and 10 other cell types or tissues"/>
</dbReference>
<proteinExistence type="inferred from homology"/>
<dbReference type="FunCoup" id="G3NLH1">
    <property type="interactions" value="553"/>
</dbReference>
<dbReference type="Ensembl" id="ENSGACT00000006201.2">
    <property type="protein sequence ID" value="ENSGACP00000006184.2"/>
    <property type="gene ID" value="ENSGACG00000004685.2"/>
</dbReference>
<feature type="transmembrane region" description="Helical" evidence="17">
    <location>
        <begin position="6"/>
        <end position="26"/>
    </location>
</feature>
<evidence type="ECO:0000256" key="6">
    <source>
        <dbReference type="ARBA" id="ARBA00022592"/>
    </source>
</evidence>
<evidence type="ECO:0000256" key="2">
    <source>
        <dbReference type="ARBA" id="ARBA00009916"/>
    </source>
</evidence>
<evidence type="ECO:0000256" key="9">
    <source>
        <dbReference type="ARBA" id="ARBA00022989"/>
    </source>
</evidence>
<keyword evidence="13" id="KW-0675">Receptor</keyword>
<dbReference type="GO" id="GO:0016324">
    <property type="term" value="C:apical plasma membrane"/>
    <property type="evidence" value="ECO:0007669"/>
    <property type="project" value="UniProtKB-SubCell"/>
</dbReference>
<evidence type="ECO:0000256" key="5">
    <source>
        <dbReference type="ARBA" id="ARBA00022475"/>
    </source>
</evidence>
<feature type="transmembrane region" description="Helical" evidence="17">
    <location>
        <begin position="185"/>
        <end position="207"/>
    </location>
</feature>
<dbReference type="Pfam" id="PF01384">
    <property type="entry name" value="PHO4"/>
    <property type="match status" value="1"/>
</dbReference>
<organism evidence="18 19">
    <name type="scientific">Gasterosteus aculeatus aculeatus</name>
    <name type="common">three-spined stickleback</name>
    <dbReference type="NCBI Taxonomy" id="481459"/>
    <lineage>
        <taxon>Eukaryota</taxon>
        <taxon>Metazoa</taxon>
        <taxon>Chordata</taxon>
        <taxon>Craniata</taxon>
        <taxon>Vertebrata</taxon>
        <taxon>Euteleostomi</taxon>
        <taxon>Actinopterygii</taxon>
        <taxon>Neopterygii</taxon>
        <taxon>Teleostei</taxon>
        <taxon>Neoteleostei</taxon>
        <taxon>Acanthomorphata</taxon>
        <taxon>Eupercaria</taxon>
        <taxon>Perciformes</taxon>
        <taxon>Cottioidei</taxon>
        <taxon>Gasterosteales</taxon>
        <taxon>Gasterosteidae</taxon>
        <taxon>Gasterosteus</taxon>
    </lineage>
</organism>
<dbReference type="GO" id="GO:0035435">
    <property type="term" value="P:phosphate ion transmembrane transport"/>
    <property type="evidence" value="ECO:0007669"/>
    <property type="project" value="TreeGrafter"/>
</dbReference>
<feature type="transmembrane region" description="Helical" evidence="17">
    <location>
        <begin position="47"/>
        <end position="64"/>
    </location>
</feature>
<dbReference type="Proteomes" id="UP000007635">
    <property type="component" value="Chromosome XIII"/>
</dbReference>
<dbReference type="InParanoid" id="G3NLH1"/>
<evidence type="ECO:0000256" key="3">
    <source>
        <dbReference type="ARBA" id="ARBA00011738"/>
    </source>
</evidence>
<keyword evidence="7 17" id="KW-0812">Transmembrane</keyword>
<evidence type="ECO:0000313" key="18">
    <source>
        <dbReference type="Ensembl" id="ENSGACP00000006184.2"/>
    </source>
</evidence>
<keyword evidence="19" id="KW-1185">Reference proteome</keyword>
<dbReference type="eggNOG" id="KOG2493">
    <property type="taxonomic scope" value="Eukaryota"/>
</dbReference>
<feature type="transmembrane region" description="Helical" evidence="17">
    <location>
        <begin position="117"/>
        <end position="138"/>
    </location>
</feature>
<reference evidence="18" key="3">
    <citation type="submission" date="2025-09" db="UniProtKB">
        <authorList>
            <consortium name="Ensembl"/>
        </authorList>
    </citation>
    <scope>IDENTIFICATION</scope>
</reference>
<keyword evidence="9 17" id="KW-1133">Transmembrane helix</keyword>
<dbReference type="GO" id="GO:0006814">
    <property type="term" value="P:sodium ion transport"/>
    <property type="evidence" value="ECO:0007669"/>
    <property type="project" value="UniProtKB-KW"/>
</dbReference>
<comment type="subcellular location">
    <subcellularLocation>
        <location evidence="1">Apical cell membrane</location>
        <topology evidence="1">Multi-pass membrane protein</topology>
    </subcellularLocation>
    <subcellularLocation>
        <location evidence="17">Membrane</location>
        <topology evidence="17">Multi-pass membrane protein</topology>
    </subcellularLocation>
</comment>
<protein>
    <recommendedName>
        <fullName evidence="17">Phosphate transporter</fullName>
    </recommendedName>
</protein>
<evidence type="ECO:0000256" key="15">
    <source>
        <dbReference type="ARBA" id="ARBA00023201"/>
    </source>
</evidence>
<dbReference type="OMA" id="MQAFCIA"/>
<feature type="transmembrane region" description="Helical" evidence="17">
    <location>
        <begin position="213"/>
        <end position="239"/>
    </location>
</feature>
<reference evidence="18" key="2">
    <citation type="submission" date="2025-08" db="UniProtKB">
        <authorList>
            <consortium name="Ensembl"/>
        </authorList>
    </citation>
    <scope>IDENTIFICATION</scope>
</reference>
<evidence type="ECO:0000256" key="4">
    <source>
        <dbReference type="ARBA" id="ARBA00022448"/>
    </source>
</evidence>
<dbReference type="PANTHER" id="PTHR11101">
    <property type="entry name" value="PHOSPHATE TRANSPORTER"/>
    <property type="match status" value="1"/>
</dbReference>
<dbReference type="PANTHER" id="PTHR11101:SF83">
    <property type="entry name" value="SODIUM-DEPENDENT PHOSPHATE TRANSPORTER 2"/>
    <property type="match status" value="1"/>
</dbReference>
<keyword evidence="11" id="KW-0406">Ion transport</keyword>
<comment type="catalytic activity">
    <reaction evidence="16">
        <text>2 Na(+)(out) + phosphate(out) = 2 Na(+)(in) + phosphate(in)</text>
        <dbReference type="Rhea" id="RHEA:71259"/>
        <dbReference type="ChEBI" id="CHEBI:29101"/>
        <dbReference type="ChEBI" id="CHEBI:43474"/>
    </reaction>
</comment>
<evidence type="ECO:0000256" key="13">
    <source>
        <dbReference type="ARBA" id="ARBA00023170"/>
    </source>
</evidence>
<keyword evidence="12 17" id="KW-0472">Membrane</keyword>
<evidence type="ECO:0000256" key="16">
    <source>
        <dbReference type="ARBA" id="ARBA00035083"/>
    </source>
</evidence>
<feature type="transmembrane region" description="Helical" evidence="17">
    <location>
        <begin position="551"/>
        <end position="568"/>
    </location>
</feature>
<keyword evidence="4 17" id="KW-0813">Transport</keyword>
<keyword evidence="15" id="KW-0739">Sodium transport</keyword>
<sequence length="669" mass="72416">MDLQPYLWMVILGFIIAFVLAFSVGANDVANSFGTAVGSGVVTLKQACILASIFETLGSMLLGAKVGETIRKGIIDVNLYNETVPVLMAGEVSAMVGSAVWQLIASFLKLPISGTHCIVGATIGFSMVAIGTKGVHWMELVKIVSSWFISPLLSGFMSGLLFLLIRHFILSKDDSVPNGLRALPVFYASTIGINTFSIMYTGAPLLGLEMLPVWAIFLITLVESLIIAALVWFLVCPWMRRKIASRIKKEQALSRISDESLDKIPEEEEESPVFKELPGAKGTDEAVLPLTGGGSERSGHVLPNGRVYARTHSMTNGCLKSPVANGNFSFDGHVRSDGQVYHTVHKDSGLYKDLLHKIHLGRMDDGDRTGSTSGQPDNNYRLLRRNNSYTCYTAAICGMPVQPLVRAESRDDSEKLVGEGGGGGVRSNSVSYSKKRVRYDSYSSYCNAVAEAEIEAEEGGVEMKLATELEGGDEDGGATPVTLDDLAEEDHEEKDKPEVFLLFHFLQILTACFGSFAHGGNDVRLTPSGPLVALWMIYDQGGVMQDAATPIWLLFYGGIGICAGLWVWGRRVIQTMGKDLTPITPSSGFTIELASALTVVFASNIGIPVSTTHCKVGSVVAVGWIRSKKAVDWHLFRNIFLAWFVTVPVAGLFSAAVMALFVYGILPYV</sequence>
<keyword evidence="10" id="KW-0915">Sodium</keyword>
<dbReference type="GO" id="GO:0005315">
    <property type="term" value="F:phosphate transmembrane transporter activity"/>
    <property type="evidence" value="ECO:0007669"/>
    <property type="project" value="InterPro"/>
</dbReference>
<reference evidence="18 19" key="1">
    <citation type="journal article" date="2021" name="G3 (Bethesda)">
        <title>Improved contiguity of the threespine stickleback genome using long-read sequencing.</title>
        <authorList>
            <person name="Nath S."/>
            <person name="Shaw D.E."/>
            <person name="White M.A."/>
        </authorList>
    </citation>
    <scope>NUCLEOTIDE SEQUENCE [LARGE SCALE GENOMIC DNA]</scope>
    <source>
        <strain evidence="18 19">Lake Benthic</strain>
    </source>
</reference>
<comment type="function">
    <text evidence="17">Sodium-phosphate symporter.</text>
</comment>
<evidence type="ECO:0000256" key="12">
    <source>
        <dbReference type="ARBA" id="ARBA00023136"/>
    </source>
</evidence>
<name>G3NLH1_GASAC</name>
<keyword evidence="6 17" id="KW-0592">Phosphate transport</keyword>
<evidence type="ECO:0000256" key="8">
    <source>
        <dbReference type="ARBA" id="ARBA00022847"/>
    </source>
</evidence>
<evidence type="ECO:0000256" key="7">
    <source>
        <dbReference type="ARBA" id="ARBA00022692"/>
    </source>
</evidence>
<accession>G3NLH1</accession>
<dbReference type="GeneTree" id="ENSGT00390000014879"/>
<keyword evidence="14" id="KW-0325">Glycoprotein</keyword>
<comment type="similarity">
    <text evidence="2 17">Belongs to the inorganic phosphate transporter (PiT) (TC 2.A.20) family.</text>
</comment>
<comment type="subunit">
    <text evidence="3">Homodimer.</text>
</comment>
<feature type="transmembrane region" description="Helical" evidence="17">
    <location>
        <begin position="144"/>
        <end position="165"/>
    </location>
</feature>
<dbReference type="AlphaFoldDB" id="G3NLH1"/>
<evidence type="ECO:0000256" key="17">
    <source>
        <dbReference type="RuleBase" id="RU363058"/>
    </source>
</evidence>
<evidence type="ECO:0000256" key="11">
    <source>
        <dbReference type="ARBA" id="ARBA00023065"/>
    </source>
</evidence>
<evidence type="ECO:0000256" key="1">
    <source>
        <dbReference type="ARBA" id="ARBA00004424"/>
    </source>
</evidence>
<dbReference type="STRING" id="69293.ENSGACP00000006184"/>
<keyword evidence="5" id="KW-1003">Cell membrane</keyword>
<evidence type="ECO:0000256" key="14">
    <source>
        <dbReference type="ARBA" id="ARBA00023180"/>
    </source>
</evidence>
<keyword evidence="8" id="KW-0769">Symport</keyword>
<evidence type="ECO:0000256" key="10">
    <source>
        <dbReference type="ARBA" id="ARBA00023053"/>
    </source>
</evidence>
<feature type="transmembrane region" description="Helical" evidence="17">
    <location>
        <begin position="639"/>
        <end position="666"/>
    </location>
</feature>
<dbReference type="GO" id="GO:0015293">
    <property type="term" value="F:symporter activity"/>
    <property type="evidence" value="ECO:0007669"/>
    <property type="project" value="UniProtKB-KW"/>
</dbReference>